<evidence type="ECO:0000313" key="2">
    <source>
        <dbReference type="EMBL" id="KAK2580937.1"/>
    </source>
</evidence>
<comment type="caution">
    <text evidence="2">The sequence shown here is derived from an EMBL/GenBank/DDBJ whole genome shotgun (WGS) entry which is preliminary data.</text>
</comment>
<feature type="region of interest" description="Disordered" evidence="1">
    <location>
        <begin position="1"/>
        <end position="32"/>
    </location>
</feature>
<name>A0AAD9VP57_9HYME</name>
<keyword evidence="3" id="KW-1185">Reference proteome</keyword>
<reference evidence="2" key="2">
    <citation type="journal article" date="2023" name="Commun. Biol.">
        <title>Intrasexual cuticular hydrocarbon dimorphism in a wasp sheds light on hydrocarbon biosynthesis genes in Hymenoptera.</title>
        <authorList>
            <person name="Moris V.C."/>
            <person name="Podsiadlowski L."/>
            <person name="Martin S."/>
            <person name="Oeyen J.P."/>
            <person name="Donath A."/>
            <person name="Petersen M."/>
            <person name="Wilbrandt J."/>
            <person name="Misof B."/>
            <person name="Liedtke D."/>
            <person name="Thamm M."/>
            <person name="Scheiner R."/>
            <person name="Schmitt T."/>
            <person name="Niehuis O."/>
        </authorList>
    </citation>
    <scope>NUCLEOTIDE SEQUENCE</scope>
    <source>
        <strain evidence="2">GBR_01_08_01A</strain>
    </source>
</reference>
<sequence>MEGQAGTSRAAAAVAGASATAVAGGDVDGEGGEEKRLEDIVLKQCGARRPCRWWYLVPANSTSIDVPVPSH</sequence>
<evidence type="ECO:0000256" key="1">
    <source>
        <dbReference type="SAM" id="MobiDB-lite"/>
    </source>
</evidence>
<dbReference type="EMBL" id="JAIFRP010000045">
    <property type="protein sequence ID" value="KAK2580937.1"/>
    <property type="molecule type" value="Genomic_DNA"/>
</dbReference>
<protein>
    <submittedName>
        <fullName evidence="2">Uncharacterized protein</fullName>
    </submittedName>
</protein>
<reference evidence="2" key="1">
    <citation type="submission" date="2021-08" db="EMBL/GenBank/DDBJ databases">
        <authorList>
            <person name="Misof B."/>
            <person name="Oliver O."/>
            <person name="Podsiadlowski L."/>
            <person name="Donath A."/>
            <person name="Peters R."/>
            <person name="Mayer C."/>
            <person name="Rust J."/>
            <person name="Gunkel S."/>
            <person name="Lesny P."/>
            <person name="Martin S."/>
            <person name="Oeyen J.P."/>
            <person name="Petersen M."/>
            <person name="Panagiotis P."/>
            <person name="Wilbrandt J."/>
            <person name="Tanja T."/>
        </authorList>
    </citation>
    <scope>NUCLEOTIDE SEQUENCE</scope>
    <source>
        <strain evidence="2">GBR_01_08_01A</strain>
        <tissue evidence="2">Thorax + abdomen</tissue>
    </source>
</reference>
<accession>A0AAD9VP57</accession>
<feature type="compositionally biased region" description="Low complexity" evidence="1">
    <location>
        <begin position="1"/>
        <end position="25"/>
    </location>
</feature>
<evidence type="ECO:0000313" key="3">
    <source>
        <dbReference type="Proteomes" id="UP001258017"/>
    </source>
</evidence>
<organism evidence="2 3">
    <name type="scientific">Odynerus spinipes</name>
    <dbReference type="NCBI Taxonomy" id="1348599"/>
    <lineage>
        <taxon>Eukaryota</taxon>
        <taxon>Metazoa</taxon>
        <taxon>Ecdysozoa</taxon>
        <taxon>Arthropoda</taxon>
        <taxon>Hexapoda</taxon>
        <taxon>Insecta</taxon>
        <taxon>Pterygota</taxon>
        <taxon>Neoptera</taxon>
        <taxon>Endopterygota</taxon>
        <taxon>Hymenoptera</taxon>
        <taxon>Apocrita</taxon>
        <taxon>Aculeata</taxon>
        <taxon>Vespoidea</taxon>
        <taxon>Vespidae</taxon>
        <taxon>Eumeninae</taxon>
        <taxon>Odynerus</taxon>
    </lineage>
</organism>
<gene>
    <name evidence="2" type="ORF">KPH14_006004</name>
</gene>
<dbReference type="Proteomes" id="UP001258017">
    <property type="component" value="Unassembled WGS sequence"/>
</dbReference>
<dbReference type="AlphaFoldDB" id="A0AAD9VP57"/>
<proteinExistence type="predicted"/>